<feature type="compositionally biased region" description="Polar residues" evidence="1">
    <location>
        <begin position="297"/>
        <end position="320"/>
    </location>
</feature>
<feature type="compositionally biased region" description="Low complexity" evidence="1">
    <location>
        <begin position="545"/>
        <end position="557"/>
    </location>
</feature>
<dbReference type="AlphaFoldDB" id="A0A139AQC9"/>
<dbReference type="Gene3D" id="2.60.40.4060">
    <property type="entry name" value="Reeler domain"/>
    <property type="match status" value="1"/>
</dbReference>
<evidence type="ECO:0000313" key="5">
    <source>
        <dbReference type="EMBL" id="KXS18949.1"/>
    </source>
</evidence>
<gene>
    <name evidence="5" type="ORF">M427DRAFT_67532</name>
</gene>
<feature type="transmembrane region" description="Helical" evidence="2">
    <location>
        <begin position="251"/>
        <end position="273"/>
    </location>
</feature>
<name>A0A139AQC9_GONPJ</name>
<organism evidence="5 6">
    <name type="scientific">Gonapodya prolifera (strain JEL478)</name>
    <name type="common">Monoblepharis prolifera</name>
    <dbReference type="NCBI Taxonomy" id="1344416"/>
    <lineage>
        <taxon>Eukaryota</taxon>
        <taxon>Fungi</taxon>
        <taxon>Fungi incertae sedis</taxon>
        <taxon>Chytridiomycota</taxon>
        <taxon>Chytridiomycota incertae sedis</taxon>
        <taxon>Monoblepharidomycetes</taxon>
        <taxon>Monoblepharidales</taxon>
        <taxon>Gonapodyaceae</taxon>
        <taxon>Gonapodya</taxon>
    </lineage>
</organism>
<keyword evidence="2" id="KW-0812">Transmembrane</keyword>
<keyword evidence="6" id="KW-1185">Reference proteome</keyword>
<keyword evidence="2" id="KW-0472">Membrane</keyword>
<feature type="region of interest" description="Disordered" evidence="1">
    <location>
        <begin position="184"/>
        <end position="242"/>
    </location>
</feature>
<evidence type="ECO:0000256" key="3">
    <source>
        <dbReference type="SAM" id="SignalP"/>
    </source>
</evidence>
<feature type="domain" description="Reelin" evidence="4">
    <location>
        <begin position="73"/>
        <end position="162"/>
    </location>
</feature>
<feature type="signal peptide" evidence="3">
    <location>
        <begin position="1"/>
        <end position="34"/>
    </location>
</feature>
<dbReference type="Proteomes" id="UP000070544">
    <property type="component" value="Unassembled WGS sequence"/>
</dbReference>
<evidence type="ECO:0000256" key="2">
    <source>
        <dbReference type="SAM" id="Phobius"/>
    </source>
</evidence>
<feature type="chain" id="PRO_5007296357" description="Reelin domain-containing protein" evidence="3">
    <location>
        <begin position="35"/>
        <end position="622"/>
    </location>
</feature>
<dbReference type="OrthoDB" id="2404727at2759"/>
<feature type="compositionally biased region" description="Low complexity" evidence="1">
    <location>
        <begin position="184"/>
        <end position="223"/>
    </location>
</feature>
<evidence type="ECO:0000259" key="4">
    <source>
        <dbReference type="Pfam" id="PF02014"/>
    </source>
</evidence>
<reference evidence="5 6" key="1">
    <citation type="journal article" date="2015" name="Genome Biol. Evol.">
        <title>Phylogenomic analyses indicate that early fungi evolved digesting cell walls of algal ancestors of land plants.</title>
        <authorList>
            <person name="Chang Y."/>
            <person name="Wang S."/>
            <person name="Sekimoto S."/>
            <person name="Aerts A.L."/>
            <person name="Choi C."/>
            <person name="Clum A."/>
            <person name="LaButti K.M."/>
            <person name="Lindquist E.A."/>
            <person name="Yee Ngan C."/>
            <person name="Ohm R.A."/>
            <person name="Salamov A.A."/>
            <person name="Grigoriev I.V."/>
            <person name="Spatafora J.W."/>
            <person name="Berbee M.L."/>
        </authorList>
    </citation>
    <scope>NUCLEOTIDE SEQUENCE [LARGE SCALE GENOMIC DNA]</scope>
    <source>
        <strain evidence="5 6">JEL478</strain>
    </source>
</reference>
<dbReference type="Pfam" id="PF02014">
    <property type="entry name" value="Reeler"/>
    <property type="match status" value="2"/>
</dbReference>
<evidence type="ECO:0000313" key="6">
    <source>
        <dbReference type="Proteomes" id="UP000070544"/>
    </source>
</evidence>
<protein>
    <recommendedName>
        <fullName evidence="4">Reelin domain-containing protein</fullName>
    </recommendedName>
</protein>
<feature type="transmembrane region" description="Helical" evidence="2">
    <location>
        <begin position="333"/>
        <end position="352"/>
    </location>
</feature>
<dbReference type="InterPro" id="IPR042307">
    <property type="entry name" value="Reeler_sf"/>
</dbReference>
<feature type="compositionally biased region" description="Low complexity" evidence="1">
    <location>
        <begin position="517"/>
        <end position="527"/>
    </location>
</feature>
<feature type="compositionally biased region" description="Gly residues" evidence="1">
    <location>
        <begin position="528"/>
        <end position="544"/>
    </location>
</feature>
<evidence type="ECO:0000256" key="1">
    <source>
        <dbReference type="SAM" id="MobiDB-lite"/>
    </source>
</evidence>
<feature type="compositionally biased region" description="Basic and acidic residues" evidence="1">
    <location>
        <begin position="275"/>
        <end position="290"/>
    </location>
</feature>
<proteinExistence type="predicted"/>
<feature type="compositionally biased region" description="Polar residues" evidence="1">
    <location>
        <begin position="504"/>
        <end position="513"/>
    </location>
</feature>
<feature type="domain" description="Reelin" evidence="4">
    <location>
        <begin position="382"/>
        <end position="471"/>
    </location>
</feature>
<dbReference type="EMBL" id="KQ965740">
    <property type="protein sequence ID" value="KXS18949.1"/>
    <property type="molecule type" value="Genomic_DNA"/>
</dbReference>
<feature type="region of interest" description="Disordered" evidence="1">
    <location>
        <begin position="503"/>
        <end position="557"/>
    </location>
</feature>
<feature type="region of interest" description="Disordered" evidence="1">
    <location>
        <begin position="275"/>
        <end position="324"/>
    </location>
</feature>
<sequence>MRLSLLTPGTDQRHIRAFLAIVAFSALIVAQTLANPTTSGGLCSDDVSTLAMSAHGSSTFSGTCPVISVAAQSSQLKYSVTLSAAIPQFEGLLLYVANGAGSGIGTFTLPGNAYRFPTTCSSSGPFIEHTYKNFKSLPVTFTWTAPSNIANGSAAFVRGVVVYNSISNWCQLTSRSFTVINAQATQSPAPSATRTTTTVPMSKGIQPTGTSTASSPSPSVNTTNAGNPEGDTDGSSSSSLSTQTVVRRTRVYIAMASSCTAVSLTLSAIHAVLKKRDAARSKKETRDSPEKGPAVPSKQNTTAPRAGSSTALDHASQSTPVPRRALPSALRTTVVVAVSIAGTLSTTVLAYSTGAGSICTDSTTQLASAHGPSNWGSGMCHGITVTQGSTYRSWTIQLNPSTPGATVEGLLLYTENSAAAKVGTFTSTTGMRLKTDCSGVTAGPMLEHTSKVAKALPASFSWTAPSSVPDGATITVKGLVVGTSMRNFCQVRGAMYSLVPPPSTASRAGNATETAVGGQTQPTATGTAGQGWGTGGGGTGGTNGTGTSDGSTDGGDSALSATTPTIFETTDTVWLVCIMGAVLACTAYIAEEYLRHVELVRVRRGETQGSKDARGKRVGNQQ</sequence>
<dbReference type="InterPro" id="IPR002861">
    <property type="entry name" value="Reeler_dom"/>
</dbReference>
<keyword evidence="3" id="KW-0732">Signal</keyword>
<accession>A0A139AQC9</accession>
<keyword evidence="2" id="KW-1133">Transmembrane helix</keyword>